<evidence type="ECO:0000313" key="9">
    <source>
        <dbReference type="EMBL" id="TMI77255.1"/>
    </source>
</evidence>
<dbReference type="GO" id="GO:0016887">
    <property type="term" value="F:ATP hydrolysis activity"/>
    <property type="evidence" value="ECO:0007669"/>
    <property type="project" value="InterPro"/>
</dbReference>
<feature type="transmembrane region" description="Helical" evidence="7">
    <location>
        <begin position="157"/>
        <end position="175"/>
    </location>
</feature>
<dbReference type="InterPro" id="IPR039421">
    <property type="entry name" value="Type_1_exporter"/>
</dbReference>
<evidence type="ECO:0000259" key="8">
    <source>
        <dbReference type="PROSITE" id="PS50929"/>
    </source>
</evidence>
<keyword evidence="6 7" id="KW-0472">Membrane</keyword>
<feature type="transmembrane region" description="Helical" evidence="7">
    <location>
        <begin position="289"/>
        <end position="308"/>
    </location>
</feature>
<protein>
    <submittedName>
        <fullName evidence="9">ABC transporter ATP-binding protein</fullName>
    </submittedName>
</protein>
<dbReference type="CDD" id="cd18564">
    <property type="entry name" value="ABC_6TM_exporter_like"/>
    <property type="match status" value="1"/>
</dbReference>
<dbReference type="GO" id="GO:0140359">
    <property type="term" value="F:ABC-type transporter activity"/>
    <property type="evidence" value="ECO:0007669"/>
    <property type="project" value="InterPro"/>
</dbReference>
<dbReference type="InterPro" id="IPR036640">
    <property type="entry name" value="ABC1_TM_sf"/>
</dbReference>
<dbReference type="PROSITE" id="PS50929">
    <property type="entry name" value="ABC_TM1F"/>
    <property type="match status" value="1"/>
</dbReference>
<gene>
    <name evidence="9" type="ORF">E6H04_14455</name>
</gene>
<dbReference type="EMBL" id="VBAO01000480">
    <property type="protein sequence ID" value="TMI77255.1"/>
    <property type="molecule type" value="Genomic_DNA"/>
</dbReference>
<dbReference type="PANTHER" id="PTHR24221">
    <property type="entry name" value="ATP-BINDING CASSETTE SUB-FAMILY B"/>
    <property type="match status" value="1"/>
</dbReference>
<dbReference type="SMART" id="SM00382">
    <property type="entry name" value="AAA"/>
    <property type="match status" value="1"/>
</dbReference>
<feature type="transmembrane region" description="Helical" evidence="7">
    <location>
        <begin position="181"/>
        <end position="198"/>
    </location>
</feature>
<dbReference type="GO" id="GO:0005524">
    <property type="term" value="F:ATP binding"/>
    <property type="evidence" value="ECO:0007669"/>
    <property type="project" value="UniProtKB-KW"/>
</dbReference>
<feature type="transmembrane region" description="Helical" evidence="7">
    <location>
        <begin position="263"/>
        <end position="283"/>
    </location>
</feature>
<keyword evidence="2 7" id="KW-0812">Transmembrane</keyword>
<dbReference type="Gene3D" id="3.40.50.300">
    <property type="entry name" value="P-loop containing nucleotide triphosphate hydrolases"/>
    <property type="match status" value="1"/>
</dbReference>
<proteinExistence type="predicted"/>
<evidence type="ECO:0000256" key="3">
    <source>
        <dbReference type="ARBA" id="ARBA00022741"/>
    </source>
</evidence>
<feature type="transmembrane region" description="Helical" evidence="7">
    <location>
        <begin position="75"/>
        <end position="102"/>
    </location>
</feature>
<feature type="transmembrane region" description="Helical" evidence="7">
    <location>
        <begin position="20"/>
        <end position="40"/>
    </location>
</feature>
<comment type="subcellular location">
    <subcellularLocation>
        <location evidence="1">Cell membrane</location>
        <topology evidence="1">Multi-pass membrane protein</topology>
    </subcellularLocation>
</comment>
<organism evidence="9 10">
    <name type="scientific">Candidatus Segetimicrobium genomatis</name>
    <dbReference type="NCBI Taxonomy" id="2569760"/>
    <lineage>
        <taxon>Bacteria</taxon>
        <taxon>Bacillati</taxon>
        <taxon>Candidatus Sysuimicrobiota</taxon>
        <taxon>Candidatus Sysuimicrobiia</taxon>
        <taxon>Candidatus Sysuimicrobiales</taxon>
        <taxon>Candidatus Segetimicrobiaceae</taxon>
        <taxon>Candidatus Segetimicrobium</taxon>
    </lineage>
</organism>
<dbReference type="Pfam" id="PF00664">
    <property type="entry name" value="ABC_membrane"/>
    <property type="match status" value="1"/>
</dbReference>
<dbReference type="GO" id="GO:0005886">
    <property type="term" value="C:plasma membrane"/>
    <property type="evidence" value="ECO:0007669"/>
    <property type="project" value="UniProtKB-SubCell"/>
</dbReference>
<dbReference type="PANTHER" id="PTHR24221:SF654">
    <property type="entry name" value="ATP-BINDING CASSETTE SUB-FAMILY B MEMBER 6"/>
    <property type="match status" value="1"/>
</dbReference>
<name>A0A537J161_9BACT</name>
<reference evidence="9 10" key="1">
    <citation type="journal article" date="2019" name="Nat. Microbiol.">
        <title>Mediterranean grassland soil C-N compound turnover is dependent on rainfall and depth, and is mediated by genomically divergent microorganisms.</title>
        <authorList>
            <person name="Diamond S."/>
            <person name="Andeer P.F."/>
            <person name="Li Z."/>
            <person name="Crits-Christoph A."/>
            <person name="Burstein D."/>
            <person name="Anantharaman K."/>
            <person name="Lane K.R."/>
            <person name="Thomas B.C."/>
            <person name="Pan C."/>
            <person name="Northen T.R."/>
            <person name="Banfield J.F."/>
        </authorList>
    </citation>
    <scope>NUCLEOTIDE SEQUENCE [LARGE SCALE GENOMIC DNA]</scope>
    <source>
        <strain evidence="9">NP_7</strain>
    </source>
</reference>
<keyword evidence="3" id="KW-0547">Nucleotide-binding</keyword>
<dbReference type="Proteomes" id="UP000320048">
    <property type="component" value="Unassembled WGS sequence"/>
</dbReference>
<keyword evidence="4 9" id="KW-0067">ATP-binding</keyword>
<evidence type="ECO:0000313" key="10">
    <source>
        <dbReference type="Proteomes" id="UP000320048"/>
    </source>
</evidence>
<dbReference type="AlphaFoldDB" id="A0A537J161"/>
<evidence type="ECO:0000256" key="5">
    <source>
        <dbReference type="ARBA" id="ARBA00022989"/>
    </source>
</evidence>
<dbReference type="SUPFAM" id="SSF90123">
    <property type="entry name" value="ABC transporter transmembrane region"/>
    <property type="match status" value="1"/>
</dbReference>
<evidence type="ECO:0000256" key="2">
    <source>
        <dbReference type="ARBA" id="ARBA00022692"/>
    </source>
</evidence>
<comment type="caution">
    <text evidence="9">The sequence shown here is derived from an EMBL/GenBank/DDBJ whole genome shotgun (WGS) entry which is preliminary data.</text>
</comment>
<accession>A0A537J161</accession>
<evidence type="ECO:0000256" key="7">
    <source>
        <dbReference type="SAM" id="Phobius"/>
    </source>
</evidence>
<dbReference type="SUPFAM" id="SSF52540">
    <property type="entry name" value="P-loop containing nucleoside triphosphate hydrolases"/>
    <property type="match status" value="1"/>
</dbReference>
<dbReference type="InterPro" id="IPR003439">
    <property type="entry name" value="ABC_transporter-like_ATP-bd"/>
</dbReference>
<sequence length="501" mass="54716">MPRKANVLRLFRYIRPHWRASAGILAAMMFTIGMDVLRPWPMKLLVDQVLGHQPLPPGLSRIRTFLPLAQGADGLLLWVVLSTLLIYAGGGLASAVETIAAVKLGQRMVYELGADLFLHVQRLSLRFHSRHPIGDTIARVTADPYCMQDLVNNALHPLLRSAGTLAAMFVVMWRVDPKLTALSVLVTPFLALTIRVSGDAMRMRHRERRDLEGRMMSVVEQALSAIPAVQAFVREELEHARFRAYAKDTASAYLRAIRADMRFSLFVGLVTAAGTAAIMWVGARDVLSGRLTVGAILVFLYYLGALYLPLSESTNTVSTVQSAAASADRVMEILDTPADVPDGPETWGGSVRGHVRFENVTFGYETNRPVVKGISFDARPGETVAIVGPTGAGKTTLVGLLIRFFDPWSGGIAVDGRDIRRLRVRALREQVAVVLQEPFVFPMTVAENIAYGRPSATRREIVAAATAANADGFIRRLPEGYDTVVGEKGATLSGGDPQWTC</sequence>
<evidence type="ECO:0000256" key="6">
    <source>
        <dbReference type="ARBA" id="ARBA00023136"/>
    </source>
</evidence>
<keyword evidence="5 7" id="KW-1133">Transmembrane helix</keyword>
<dbReference type="Gene3D" id="1.20.1560.10">
    <property type="entry name" value="ABC transporter type 1, transmembrane domain"/>
    <property type="match status" value="1"/>
</dbReference>
<evidence type="ECO:0000256" key="4">
    <source>
        <dbReference type="ARBA" id="ARBA00022840"/>
    </source>
</evidence>
<dbReference type="InterPro" id="IPR027417">
    <property type="entry name" value="P-loop_NTPase"/>
</dbReference>
<dbReference type="Pfam" id="PF00005">
    <property type="entry name" value="ABC_tran"/>
    <property type="match status" value="1"/>
</dbReference>
<feature type="domain" description="ABC transmembrane type-1" evidence="8">
    <location>
        <begin position="22"/>
        <end position="322"/>
    </location>
</feature>
<dbReference type="InterPro" id="IPR011527">
    <property type="entry name" value="ABC1_TM_dom"/>
</dbReference>
<evidence type="ECO:0000256" key="1">
    <source>
        <dbReference type="ARBA" id="ARBA00004651"/>
    </source>
</evidence>
<dbReference type="InterPro" id="IPR003593">
    <property type="entry name" value="AAA+_ATPase"/>
</dbReference>